<evidence type="ECO:0000313" key="2">
    <source>
        <dbReference type="Proteomes" id="UP001278766"/>
    </source>
</evidence>
<proteinExistence type="predicted"/>
<dbReference type="InterPro" id="IPR011009">
    <property type="entry name" value="Kinase-like_dom_sf"/>
</dbReference>
<evidence type="ECO:0000313" key="1">
    <source>
        <dbReference type="EMBL" id="KAK3298945.1"/>
    </source>
</evidence>
<dbReference type="AlphaFoldDB" id="A0AAE0HLV5"/>
<dbReference type="RefSeq" id="XP_062662459.1">
    <property type="nucleotide sequence ID" value="XM_062808894.1"/>
</dbReference>
<dbReference type="EMBL" id="JAUEPN010000002">
    <property type="protein sequence ID" value="KAK3298945.1"/>
    <property type="molecule type" value="Genomic_DNA"/>
</dbReference>
<dbReference type="Gene3D" id="1.10.510.10">
    <property type="entry name" value="Transferase(Phosphotransferase) domain 1"/>
    <property type="match status" value="1"/>
</dbReference>
<gene>
    <name evidence="1" type="ORF">B0H64DRAFT_86005</name>
</gene>
<reference evidence="1" key="1">
    <citation type="journal article" date="2023" name="Mol. Phylogenet. Evol.">
        <title>Genome-scale phylogeny and comparative genomics of the fungal order Sordariales.</title>
        <authorList>
            <person name="Hensen N."/>
            <person name="Bonometti L."/>
            <person name="Westerberg I."/>
            <person name="Brannstrom I.O."/>
            <person name="Guillou S."/>
            <person name="Cros-Aarteil S."/>
            <person name="Calhoun S."/>
            <person name="Haridas S."/>
            <person name="Kuo A."/>
            <person name="Mondo S."/>
            <person name="Pangilinan J."/>
            <person name="Riley R."/>
            <person name="LaButti K."/>
            <person name="Andreopoulos B."/>
            <person name="Lipzen A."/>
            <person name="Chen C."/>
            <person name="Yan M."/>
            <person name="Daum C."/>
            <person name="Ng V."/>
            <person name="Clum A."/>
            <person name="Steindorff A."/>
            <person name="Ohm R.A."/>
            <person name="Martin F."/>
            <person name="Silar P."/>
            <person name="Natvig D.O."/>
            <person name="Lalanne C."/>
            <person name="Gautier V."/>
            <person name="Ament-Velasquez S.L."/>
            <person name="Kruys A."/>
            <person name="Hutchinson M.I."/>
            <person name="Powell A.J."/>
            <person name="Barry K."/>
            <person name="Miller A.N."/>
            <person name="Grigoriev I.V."/>
            <person name="Debuchy R."/>
            <person name="Gladieux P."/>
            <person name="Hiltunen Thoren M."/>
            <person name="Johannesson H."/>
        </authorList>
    </citation>
    <scope>NUCLEOTIDE SEQUENCE</scope>
    <source>
        <strain evidence="1">CBS 168.71</strain>
    </source>
</reference>
<dbReference type="SUPFAM" id="SSF56112">
    <property type="entry name" value="Protein kinase-like (PK-like)"/>
    <property type="match status" value="1"/>
</dbReference>
<evidence type="ECO:0008006" key="3">
    <source>
        <dbReference type="Google" id="ProtNLM"/>
    </source>
</evidence>
<sequence length="403" mass="45320">MATRAATVVPPFPYEPGSTFVIKAHTPPPPFGPYYKNKNPVRVPVRGLEYGSGNRVGHMGFVISNPPLDPEATAKTKAQPQRVLTIARKISHKPKEDGGGPVVVRCSLDSDKTTTYIAKIYDGFEYALAEPGETGCDCMYVADMDYSREAAAYESIPARLQGSIVPRYFGSWTFPLPTGAQGRRRWVRMVLMEDVPGECMLDMILRARGATRSNPEPDAWSAEPPGLDYSLLPPEKERLDILARIVEAEAELQWYGGVMHGDVEPRNVIISRRGPASASPRVTIIDFNLSYVPQRCEAGRRMIAETGHGKGLPVSIIERYWLESHFAYGGVYSEWIPQSWVVEDEPLFPPMRWLIDRWLGSPRFRPPSEKFFNLPFHRNLDEPFRQLFEELKAAVAKDRQARG</sequence>
<keyword evidence="2" id="KW-1185">Reference proteome</keyword>
<dbReference type="Proteomes" id="UP001278766">
    <property type="component" value="Unassembled WGS sequence"/>
</dbReference>
<reference evidence="1" key="2">
    <citation type="submission" date="2023-06" db="EMBL/GenBank/DDBJ databases">
        <authorList>
            <consortium name="Lawrence Berkeley National Laboratory"/>
            <person name="Haridas S."/>
            <person name="Hensen N."/>
            <person name="Bonometti L."/>
            <person name="Westerberg I."/>
            <person name="Brannstrom I.O."/>
            <person name="Guillou S."/>
            <person name="Cros-Aarteil S."/>
            <person name="Calhoun S."/>
            <person name="Kuo A."/>
            <person name="Mondo S."/>
            <person name="Pangilinan J."/>
            <person name="Riley R."/>
            <person name="Labutti K."/>
            <person name="Andreopoulos B."/>
            <person name="Lipzen A."/>
            <person name="Chen C."/>
            <person name="Yanf M."/>
            <person name="Daum C."/>
            <person name="Ng V."/>
            <person name="Clum A."/>
            <person name="Steindorff A."/>
            <person name="Ohm R."/>
            <person name="Martin F."/>
            <person name="Silar P."/>
            <person name="Natvig D."/>
            <person name="Lalanne C."/>
            <person name="Gautier V."/>
            <person name="Ament-Velasquez S.L."/>
            <person name="Kruys A."/>
            <person name="Hutchinson M.I."/>
            <person name="Powell A.J."/>
            <person name="Barry K."/>
            <person name="Miller A.N."/>
            <person name="Grigoriev I.V."/>
            <person name="Debuchy R."/>
            <person name="Gladieux P."/>
            <person name="Thoren M.H."/>
            <person name="Johannesson H."/>
        </authorList>
    </citation>
    <scope>NUCLEOTIDE SEQUENCE</scope>
    <source>
        <strain evidence="1">CBS 168.71</strain>
    </source>
</reference>
<accession>A0AAE0HLV5</accession>
<comment type="caution">
    <text evidence="1">The sequence shown here is derived from an EMBL/GenBank/DDBJ whole genome shotgun (WGS) entry which is preliminary data.</text>
</comment>
<organism evidence="1 2">
    <name type="scientific">Chaetomium fimeti</name>
    <dbReference type="NCBI Taxonomy" id="1854472"/>
    <lineage>
        <taxon>Eukaryota</taxon>
        <taxon>Fungi</taxon>
        <taxon>Dikarya</taxon>
        <taxon>Ascomycota</taxon>
        <taxon>Pezizomycotina</taxon>
        <taxon>Sordariomycetes</taxon>
        <taxon>Sordariomycetidae</taxon>
        <taxon>Sordariales</taxon>
        <taxon>Chaetomiaceae</taxon>
        <taxon>Chaetomium</taxon>
    </lineage>
</organism>
<name>A0AAE0HLV5_9PEZI</name>
<protein>
    <recommendedName>
        <fullName evidence="3">Protein kinase domain-containing protein</fullName>
    </recommendedName>
</protein>
<dbReference type="GeneID" id="87845842"/>